<protein>
    <submittedName>
        <fullName evidence="4">Uncharacterized protein</fullName>
    </submittedName>
</protein>
<dbReference type="PANTHER" id="PTHR30061:SF50">
    <property type="entry name" value="MALTOSE_MALTODEXTRIN-BINDING PERIPLASMIC PROTEIN"/>
    <property type="match status" value="1"/>
</dbReference>
<dbReference type="Pfam" id="PF01547">
    <property type="entry name" value="SBP_bac_1"/>
    <property type="match status" value="1"/>
</dbReference>
<dbReference type="Gene3D" id="3.40.190.10">
    <property type="entry name" value="Periplasmic binding protein-like II"/>
    <property type="match status" value="1"/>
</dbReference>
<dbReference type="GO" id="GO:0042956">
    <property type="term" value="P:maltodextrin transmembrane transport"/>
    <property type="evidence" value="ECO:0007669"/>
    <property type="project" value="TreeGrafter"/>
</dbReference>
<dbReference type="eggNOG" id="COG1653">
    <property type="taxonomic scope" value="Bacteria"/>
</dbReference>
<dbReference type="EMBL" id="AGWQ01000003">
    <property type="protein sequence ID" value="EJZ87720.1"/>
    <property type="molecule type" value="Genomic_DNA"/>
</dbReference>
<comment type="caution">
    <text evidence="4">The sequence shown here is derived from an EMBL/GenBank/DDBJ whole genome shotgun (WGS) entry which is preliminary data.</text>
</comment>
<evidence type="ECO:0000313" key="5">
    <source>
        <dbReference type="Proteomes" id="UP000003994"/>
    </source>
</evidence>
<keyword evidence="2" id="KW-0813">Transport</keyword>
<evidence type="ECO:0000256" key="1">
    <source>
        <dbReference type="ARBA" id="ARBA00008520"/>
    </source>
</evidence>
<keyword evidence="5" id="KW-1185">Reference proteome</keyword>
<dbReference type="GO" id="GO:1901982">
    <property type="term" value="F:maltose binding"/>
    <property type="evidence" value="ECO:0007669"/>
    <property type="project" value="TreeGrafter"/>
</dbReference>
<gene>
    <name evidence="4" type="ORF">HMPREF9241_00348</name>
</gene>
<dbReference type="PANTHER" id="PTHR30061">
    <property type="entry name" value="MALTOSE-BINDING PERIPLASMIC PROTEIN"/>
    <property type="match status" value="1"/>
</dbReference>
<dbReference type="STRING" id="883077.HMPREF9241_00348"/>
<dbReference type="PATRIC" id="fig|883077.3.peg.335"/>
<evidence type="ECO:0000313" key="4">
    <source>
        <dbReference type="EMBL" id="EJZ87720.1"/>
    </source>
</evidence>
<organism evidence="4 5">
    <name type="scientific">Schaalia turicensis ACS-279-V-Col4</name>
    <dbReference type="NCBI Taxonomy" id="883077"/>
    <lineage>
        <taxon>Bacteria</taxon>
        <taxon>Bacillati</taxon>
        <taxon>Actinomycetota</taxon>
        <taxon>Actinomycetes</taxon>
        <taxon>Actinomycetales</taxon>
        <taxon>Actinomycetaceae</taxon>
        <taxon>Schaalia</taxon>
    </lineage>
</organism>
<dbReference type="Proteomes" id="UP000003994">
    <property type="component" value="Unassembled WGS sequence"/>
</dbReference>
<dbReference type="SUPFAM" id="SSF53850">
    <property type="entry name" value="Periplasmic binding protein-like II"/>
    <property type="match status" value="1"/>
</dbReference>
<name>K0ZIY2_9ACTO</name>
<evidence type="ECO:0000256" key="3">
    <source>
        <dbReference type="ARBA" id="ARBA00022729"/>
    </source>
</evidence>
<reference evidence="4 5" key="1">
    <citation type="submission" date="2012-07" db="EMBL/GenBank/DDBJ databases">
        <title>The Genome Sequence of Actinomyces turicensis ACS-279-V-COL4.</title>
        <authorList>
            <consortium name="The Broad Institute Genome Sequencing Platform"/>
            <person name="Earl A."/>
            <person name="Ward D."/>
            <person name="Feldgarden M."/>
            <person name="Gevers D."/>
            <person name="Saerens B."/>
            <person name="Vaneechoutte M."/>
            <person name="Walker B."/>
            <person name="Young S.K."/>
            <person name="Zeng Q."/>
            <person name="Gargeya S."/>
            <person name="Fitzgerald M."/>
            <person name="Haas B."/>
            <person name="Abouelleil A."/>
            <person name="Alvarado L."/>
            <person name="Arachchi H.M."/>
            <person name="Berlin A."/>
            <person name="Chapman S.B."/>
            <person name="Goldberg J."/>
            <person name="Griggs A."/>
            <person name="Gujja S."/>
            <person name="Hansen M."/>
            <person name="Howarth C."/>
            <person name="Imamovic A."/>
            <person name="Larimer J."/>
            <person name="McCowen C."/>
            <person name="Montmayeur A."/>
            <person name="Murphy C."/>
            <person name="Neiman D."/>
            <person name="Pearson M."/>
            <person name="Priest M."/>
            <person name="Roberts A."/>
            <person name="Saif S."/>
            <person name="Shea T."/>
            <person name="Sisk P."/>
            <person name="Sykes S."/>
            <person name="Wortman J."/>
            <person name="Nusbaum C."/>
            <person name="Birren B."/>
        </authorList>
    </citation>
    <scope>NUCLEOTIDE SEQUENCE [LARGE SCALE GENOMIC DNA]</scope>
    <source>
        <strain evidence="4 5">ACS-279-V-Col4</strain>
    </source>
</reference>
<comment type="similarity">
    <text evidence="1">Belongs to the bacterial solute-binding protein 1 family.</text>
</comment>
<keyword evidence="3" id="KW-0732">Signal</keyword>
<sequence>MSDQIMVRLVGGALCCVRSMGLQKYLSSWEIATFLLGSEGSFAGVELASGLRIPRLDRRRVANCPNEARMVLWRLSHLMKSVDVECQMNAVAWIAHRRALPGGALPARTQGLSCVVPLPRKRLNMRTSRTIKRTALLAAAVMPLSLLAACSSGGSSGEAGSSAQTAKMYAWVSSESDREQWQAFVDIAKEKNPEFSLEFEGPSYNDYFTKVKTRMVASDAPCILTTQAARAQELQGILSPLDELMKANGVEASTYNAAMIKGMTLDGKIVALPYDAEPDVLYYNRQMFKDAGLEEPGTDYSTERFLSDLKALTSDGKYGLAVKPALMDNAPGSLAHSFGGVVSKDGKVTIDEQKFVDGVQFAFDLVAKEGVAVAPNAADGDAPSQGAFTSGKAAMLFDGPWMYSTFEKELGENLGVAVVPNPEGKSIGVIQGSGFGIAQSCPDKEAAFKVLMQLVTPEVIGKVAATRGTVPSISSVVDQWAAGKPEDSVAAINYLLENGTPLVTTPAWNQITTSFIQYSPEGFRGTRTAEDILASIVGSAQ</sequence>
<evidence type="ECO:0000256" key="2">
    <source>
        <dbReference type="ARBA" id="ARBA00022448"/>
    </source>
</evidence>
<dbReference type="AlphaFoldDB" id="K0ZIY2"/>
<dbReference type="GO" id="GO:0015768">
    <property type="term" value="P:maltose transport"/>
    <property type="evidence" value="ECO:0007669"/>
    <property type="project" value="TreeGrafter"/>
</dbReference>
<dbReference type="GO" id="GO:0055052">
    <property type="term" value="C:ATP-binding cassette (ABC) transporter complex, substrate-binding subunit-containing"/>
    <property type="evidence" value="ECO:0007669"/>
    <property type="project" value="TreeGrafter"/>
</dbReference>
<proteinExistence type="inferred from homology"/>
<accession>K0ZIY2</accession>
<dbReference type="CDD" id="cd13585">
    <property type="entry name" value="PBP2_TMBP_like"/>
    <property type="match status" value="1"/>
</dbReference>
<dbReference type="HOGENOM" id="CLU_031285_10_5_11"/>
<dbReference type="InterPro" id="IPR006059">
    <property type="entry name" value="SBP"/>
</dbReference>